<dbReference type="SMART" id="SM01231">
    <property type="entry name" value="H-kinase_dim"/>
    <property type="match status" value="1"/>
</dbReference>
<dbReference type="SUPFAM" id="SSF47226">
    <property type="entry name" value="Histidine-containing phosphotransfer domain, HPT domain"/>
    <property type="match status" value="1"/>
</dbReference>
<dbReference type="Pfam" id="PF02895">
    <property type="entry name" value="H-kinase_dim"/>
    <property type="match status" value="1"/>
</dbReference>
<dbReference type="Pfam" id="PF02518">
    <property type="entry name" value="HATPase_c"/>
    <property type="match status" value="1"/>
</dbReference>
<dbReference type="PRINTS" id="PR00344">
    <property type="entry name" value="BCTRLSENSOR"/>
</dbReference>
<evidence type="ECO:0000256" key="11">
    <source>
        <dbReference type="ARBA" id="ARBA00035100"/>
    </source>
</evidence>
<gene>
    <name evidence="16" type="ORF">FHS74_001738</name>
</gene>
<evidence type="ECO:0000256" key="6">
    <source>
        <dbReference type="ARBA" id="ARBA00022679"/>
    </source>
</evidence>
<dbReference type="RefSeq" id="WP_184799478.1">
    <property type="nucleotide sequence ID" value="NZ_JACIIZ010000004.1"/>
</dbReference>
<dbReference type="Proteomes" id="UP000539175">
    <property type="component" value="Unassembled WGS sequence"/>
</dbReference>
<dbReference type="PROSITE" id="PS50851">
    <property type="entry name" value="CHEW"/>
    <property type="match status" value="1"/>
</dbReference>
<dbReference type="InterPro" id="IPR051315">
    <property type="entry name" value="Bact_Chemotaxis_CheA"/>
</dbReference>
<name>A0A7X0AW45_9PROT</name>
<dbReference type="InterPro" id="IPR036890">
    <property type="entry name" value="HATPase_C_sf"/>
</dbReference>
<keyword evidence="4" id="KW-0145">Chemotaxis</keyword>
<keyword evidence="5 12" id="KW-0597">Phosphoprotein</keyword>
<sequence>MDELLEQFLVEGPEQVQQASDALLALEDTPDDAGLIDQAFRAIHTLKGSVGLFDLPAMGQVLHVAEDLLGAWRDGRLPLSRPGVDALISATAQTERWLGALAATSGALPADAGEAAAHLVGRLRRFLGDDGPAASVGTTLPADTAWIEDLFRTRGLDPARHPTLTALRYAPDPGCYFRGEDPIALVRRVPGLVALRIGRAGDAVAPPDDVYDPYACDLVVEILSNAAPDAVRAPFRFMPDQIQVVAWSPPPAVLAAVAPPAPMIADTVGRTLRVDSGRIDALAELVDELVVTKNALSDLVAQMTGPAVGAATGGGEAAVRSLGDRQAALDRLVGRLHRTVMGIRLVPLLPLLRRFPRMVREMATALGKEVDLAVEGQDVQVDKGVVEGLFEPLTHLLRNAVDHGIELATERTAQGKPVRSRIVLRARREDDQVVIEVTDDGRGMDPARIRRAAAERGLMPARALDALPDDQVLDLVFRPGFSTAAAVTDLSGRGVGMDAMRAAVGRLGGSVGIDSTPGQGTTVRLVLPLNLVLARVMVVSVNGERYGIPMDGIVETTRVAGDHIRPIRAGRAFVLRDAVLPLLALADLLGLQSGTAAPSMPEGGDARRAVVVRVGGERVAVEVDAFIGRRDVVLRPMTGLLRAMPGLLGTTLLGDGQVLMVLDVPGLIDAIPGPSREAES</sequence>
<dbReference type="AlphaFoldDB" id="A0A7X0AW45"/>
<dbReference type="InterPro" id="IPR036097">
    <property type="entry name" value="HisK_dim/P_sf"/>
</dbReference>
<keyword evidence="10" id="KW-0902">Two-component regulatory system</keyword>
<protein>
    <recommendedName>
        <fullName evidence="3">Chemotaxis protein CheA</fullName>
        <ecNumber evidence="2">2.7.13.3</ecNumber>
    </recommendedName>
</protein>
<evidence type="ECO:0000256" key="2">
    <source>
        <dbReference type="ARBA" id="ARBA00012438"/>
    </source>
</evidence>
<dbReference type="InterPro" id="IPR036641">
    <property type="entry name" value="HPT_dom_sf"/>
</dbReference>
<feature type="domain" description="CheW-like" evidence="14">
    <location>
        <begin position="533"/>
        <end position="673"/>
    </location>
</feature>
<dbReference type="FunFam" id="3.30.565.10:FF:000016">
    <property type="entry name" value="Chemotaxis protein CheA, putative"/>
    <property type="match status" value="1"/>
</dbReference>
<dbReference type="InterPro" id="IPR002545">
    <property type="entry name" value="CheW-lke_dom"/>
</dbReference>
<evidence type="ECO:0000259" key="15">
    <source>
        <dbReference type="PROSITE" id="PS50894"/>
    </source>
</evidence>
<dbReference type="GO" id="GO:0006935">
    <property type="term" value="P:chemotaxis"/>
    <property type="evidence" value="ECO:0007669"/>
    <property type="project" value="UniProtKB-KW"/>
</dbReference>
<keyword evidence="8 16" id="KW-0418">Kinase</keyword>
<feature type="modified residue" description="Phosphohistidine" evidence="12">
    <location>
        <position position="44"/>
    </location>
</feature>
<evidence type="ECO:0000313" key="17">
    <source>
        <dbReference type="Proteomes" id="UP000539175"/>
    </source>
</evidence>
<dbReference type="GO" id="GO:0005524">
    <property type="term" value="F:ATP binding"/>
    <property type="evidence" value="ECO:0007669"/>
    <property type="project" value="UniProtKB-KW"/>
</dbReference>
<evidence type="ECO:0000256" key="9">
    <source>
        <dbReference type="ARBA" id="ARBA00022840"/>
    </source>
</evidence>
<dbReference type="SMART" id="SM00260">
    <property type="entry name" value="CheW"/>
    <property type="match status" value="1"/>
</dbReference>
<keyword evidence="9" id="KW-0067">ATP-binding</keyword>
<dbReference type="InterPro" id="IPR004105">
    <property type="entry name" value="CheA-like_dim"/>
</dbReference>
<dbReference type="SUPFAM" id="SSF55874">
    <property type="entry name" value="ATPase domain of HSP90 chaperone/DNA topoisomerase II/histidine kinase"/>
    <property type="match status" value="1"/>
</dbReference>
<comment type="caution">
    <text evidence="16">The sequence shown here is derived from an EMBL/GenBank/DDBJ whole genome shotgun (WGS) entry which is preliminary data.</text>
</comment>
<evidence type="ECO:0000259" key="13">
    <source>
        <dbReference type="PROSITE" id="PS50109"/>
    </source>
</evidence>
<dbReference type="InterPro" id="IPR037006">
    <property type="entry name" value="CheA-like_homodim_sf"/>
</dbReference>
<dbReference type="Gene3D" id="3.30.565.10">
    <property type="entry name" value="Histidine kinase-like ATPase, C-terminal domain"/>
    <property type="match status" value="1"/>
</dbReference>
<dbReference type="Pfam" id="PF01627">
    <property type="entry name" value="Hpt"/>
    <property type="match status" value="1"/>
</dbReference>
<comment type="function">
    <text evidence="11">Involved in the transmission of sensory signals from the chemoreceptors to the flagellar motors. CheA is autophosphorylated; it can transfer its phosphate group to either CheB or CheY.</text>
</comment>
<dbReference type="CDD" id="cd00088">
    <property type="entry name" value="HPT"/>
    <property type="match status" value="1"/>
</dbReference>
<keyword evidence="6 16" id="KW-0808">Transferase</keyword>
<evidence type="ECO:0000256" key="8">
    <source>
        <dbReference type="ARBA" id="ARBA00022777"/>
    </source>
</evidence>
<dbReference type="GO" id="GO:0005737">
    <property type="term" value="C:cytoplasm"/>
    <property type="evidence" value="ECO:0007669"/>
    <property type="project" value="InterPro"/>
</dbReference>
<proteinExistence type="predicted"/>
<evidence type="ECO:0000259" key="14">
    <source>
        <dbReference type="PROSITE" id="PS50851"/>
    </source>
</evidence>
<organism evidence="16 17">
    <name type="scientific">Nitrospirillum iridis</name>
    <dbReference type="NCBI Taxonomy" id="765888"/>
    <lineage>
        <taxon>Bacteria</taxon>
        <taxon>Pseudomonadati</taxon>
        <taxon>Pseudomonadota</taxon>
        <taxon>Alphaproteobacteria</taxon>
        <taxon>Rhodospirillales</taxon>
        <taxon>Azospirillaceae</taxon>
        <taxon>Nitrospirillum</taxon>
    </lineage>
</organism>
<keyword evidence="7" id="KW-0547">Nucleotide-binding</keyword>
<evidence type="ECO:0000256" key="1">
    <source>
        <dbReference type="ARBA" id="ARBA00000085"/>
    </source>
</evidence>
<dbReference type="PROSITE" id="PS50894">
    <property type="entry name" value="HPT"/>
    <property type="match status" value="1"/>
</dbReference>
<feature type="domain" description="HPt" evidence="15">
    <location>
        <begin position="1"/>
        <end position="101"/>
    </location>
</feature>
<evidence type="ECO:0000256" key="4">
    <source>
        <dbReference type="ARBA" id="ARBA00022500"/>
    </source>
</evidence>
<dbReference type="InterPro" id="IPR004358">
    <property type="entry name" value="Sig_transdc_His_kin-like_C"/>
</dbReference>
<dbReference type="GO" id="GO:0000155">
    <property type="term" value="F:phosphorelay sensor kinase activity"/>
    <property type="evidence" value="ECO:0007669"/>
    <property type="project" value="InterPro"/>
</dbReference>
<dbReference type="Gene3D" id="2.30.30.40">
    <property type="entry name" value="SH3 Domains"/>
    <property type="match status" value="1"/>
</dbReference>
<evidence type="ECO:0000313" key="16">
    <source>
        <dbReference type="EMBL" id="MBB6251193.1"/>
    </source>
</evidence>
<dbReference type="SUPFAM" id="SSF50341">
    <property type="entry name" value="CheW-like"/>
    <property type="match status" value="1"/>
</dbReference>
<dbReference type="InterPro" id="IPR003594">
    <property type="entry name" value="HATPase_dom"/>
</dbReference>
<dbReference type="Pfam" id="PF01584">
    <property type="entry name" value="CheW"/>
    <property type="match status" value="1"/>
</dbReference>
<keyword evidence="17" id="KW-1185">Reference proteome</keyword>
<dbReference type="PANTHER" id="PTHR43395:SF10">
    <property type="entry name" value="CHEMOTAXIS PROTEIN CHEA"/>
    <property type="match status" value="1"/>
</dbReference>
<evidence type="ECO:0000256" key="5">
    <source>
        <dbReference type="ARBA" id="ARBA00022553"/>
    </source>
</evidence>
<dbReference type="Gene3D" id="1.20.120.160">
    <property type="entry name" value="HPT domain"/>
    <property type="match status" value="1"/>
</dbReference>
<dbReference type="SMART" id="SM00387">
    <property type="entry name" value="HATPase_c"/>
    <property type="match status" value="1"/>
</dbReference>
<comment type="catalytic activity">
    <reaction evidence="1">
        <text>ATP + protein L-histidine = ADP + protein N-phospho-L-histidine.</text>
        <dbReference type="EC" id="2.7.13.3"/>
    </reaction>
</comment>
<evidence type="ECO:0000256" key="3">
    <source>
        <dbReference type="ARBA" id="ARBA00021495"/>
    </source>
</evidence>
<dbReference type="SMART" id="SM00073">
    <property type="entry name" value="HPT"/>
    <property type="match status" value="1"/>
</dbReference>
<evidence type="ECO:0000256" key="7">
    <source>
        <dbReference type="ARBA" id="ARBA00022741"/>
    </source>
</evidence>
<dbReference type="InterPro" id="IPR036061">
    <property type="entry name" value="CheW-like_dom_sf"/>
</dbReference>
<dbReference type="PANTHER" id="PTHR43395">
    <property type="entry name" value="SENSOR HISTIDINE KINASE CHEA"/>
    <property type="match status" value="1"/>
</dbReference>
<evidence type="ECO:0000256" key="12">
    <source>
        <dbReference type="PROSITE-ProRule" id="PRU00110"/>
    </source>
</evidence>
<evidence type="ECO:0000256" key="10">
    <source>
        <dbReference type="ARBA" id="ARBA00023012"/>
    </source>
</evidence>
<feature type="domain" description="Histidine kinase" evidence="13">
    <location>
        <begin position="329"/>
        <end position="531"/>
    </location>
</feature>
<dbReference type="InterPro" id="IPR008207">
    <property type="entry name" value="Sig_transdc_His_kin_Hpt_dom"/>
</dbReference>
<dbReference type="EC" id="2.7.13.3" evidence="2"/>
<accession>A0A7X0AW45</accession>
<dbReference type="InterPro" id="IPR005467">
    <property type="entry name" value="His_kinase_dom"/>
</dbReference>
<reference evidence="16 17" key="1">
    <citation type="submission" date="2020-08" db="EMBL/GenBank/DDBJ databases">
        <title>Genomic Encyclopedia of Type Strains, Phase IV (KMG-IV): sequencing the most valuable type-strain genomes for metagenomic binning, comparative biology and taxonomic classification.</title>
        <authorList>
            <person name="Goeker M."/>
        </authorList>
    </citation>
    <scope>NUCLEOTIDE SEQUENCE [LARGE SCALE GENOMIC DNA]</scope>
    <source>
        <strain evidence="16 17">DSM 22198</strain>
    </source>
</reference>
<dbReference type="EMBL" id="JACIIZ010000004">
    <property type="protein sequence ID" value="MBB6251193.1"/>
    <property type="molecule type" value="Genomic_DNA"/>
</dbReference>
<dbReference type="Gene3D" id="1.10.287.560">
    <property type="entry name" value="Histidine kinase CheA-like, homodimeric domain"/>
    <property type="match status" value="1"/>
</dbReference>
<dbReference type="PROSITE" id="PS50109">
    <property type="entry name" value="HIS_KIN"/>
    <property type="match status" value="1"/>
</dbReference>
<dbReference type="SUPFAM" id="SSF47384">
    <property type="entry name" value="Homodimeric domain of signal transducing histidine kinase"/>
    <property type="match status" value="1"/>
</dbReference>